<sequence>MSLTIGNNYVTKPLSYPTARKVEDNIFQMNTSSEIKEIRPEENVDNLRPDYLYSVVHCLTNQPLHMKYDDTSTKENPVILAIGRDKQGNNFTSKIYVNNVNPENASAVEMIALSVHLREQNVPGEEPSSVRRIASRILETEDVHEKQNFKTQMEKESDQQKRWGFDKIADQYKMDLEFCLSWYLSKKDNVIDTLRNK</sequence>
<dbReference type="OrthoDB" id="2066501at2"/>
<evidence type="ECO:0000313" key="2">
    <source>
        <dbReference type="Proteomes" id="UP000028525"/>
    </source>
</evidence>
<accession>A0A084JFE9</accession>
<dbReference type="Proteomes" id="UP000028525">
    <property type="component" value="Unassembled WGS sequence"/>
</dbReference>
<comment type="caution">
    <text evidence="1">The sequence shown here is derived from an EMBL/GenBank/DDBJ whole genome shotgun (WGS) entry which is preliminary data.</text>
</comment>
<dbReference type="AlphaFoldDB" id="A0A084JFE9"/>
<gene>
    <name evidence="1" type="ORF">IO98_20515</name>
</gene>
<dbReference type="EMBL" id="JPME01000030">
    <property type="protein sequence ID" value="KEZ87683.1"/>
    <property type="molecule type" value="Genomic_DNA"/>
</dbReference>
<dbReference type="RefSeq" id="WP_038284112.1">
    <property type="nucleotide sequence ID" value="NZ_JPME01000030.1"/>
</dbReference>
<proteinExistence type="predicted"/>
<keyword evidence="2" id="KW-1185">Reference proteome</keyword>
<reference evidence="1 2" key="1">
    <citation type="submission" date="2014-07" db="EMBL/GenBank/DDBJ databases">
        <title>Draft genome of Clostridium celerecrescens 152B isolated from sediments associated with methane hydrate from Krishna Godavari basin.</title>
        <authorList>
            <person name="Honkalas V.S."/>
            <person name="Dabir A.P."/>
            <person name="Arora P."/>
            <person name="Dhakephalkar P.K."/>
        </authorList>
    </citation>
    <scope>NUCLEOTIDE SEQUENCE [LARGE SCALE GENOMIC DNA]</scope>
    <source>
        <strain evidence="1 2">152B</strain>
    </source>
</reference>
<protein>
    <submittedName>
        <fullName evidence="1">Uncharacterized protein</fullName>
    </submittedName>
</protein>
<organism evidence="1 2">
    <name type="scientific">Lacrimispora celerecrescens</name>
    <dbReference type="NCBI Taxonomy" id="29354"/>
    <lineage>
        <taxon>Bacteria</taxon>
        <taxon>Bacillati</taxon>
        <taxon>Bacillota</taxon>
        <taxon>Clostridia</taxon>
        <taxon>Lachnospirales</taxon>
        <taxon>Lachnospiraceae</taxon>
        <taxon>Lacrimispora</taxon>
    </lineage>
</organism>
<name>A0A084JFE9_9FIRM</name>
<evidence type="ECO:0000313" key="1">
    <source>
        <dbReference type="EMBL" id="KEZ87683.1"/>
    </source>
</evidence>